<name>A0AA35P6A2_9SAUR</name>
<dbReference type="AlphaFoldDB" id="A0AA35P6A2"/>
<proteinExistence type="predicted"/>
<organism evidence="3 4">
    <name type="scientific">Podarcis lilfordi</name>
    <name type="common">Lilford's wall lizard</name>
    <dbReference type="NCBI Taxonomy" id="74358"/>
    <lineage>
        <taxon>Eukaryota</taxon>
        <taxon>Metazoa</taxon>
        <taxon>Chordata</taxon>
        <taxon>Craniata</taxon>
        <taxon>Vertebrata</taxon>
        <taxon>Euteleostomi</taxon>
        <taxon>Lepidosauria</taxon>
        <taxon>Squamata</taxon>
        <taxon>Bifurcata</taxon>
        <taxon>Unidentata</taxon>
        <taxon>Episquamata</taxon>
        <taxon>Laterata</taxon>
        <taxon>Lacertibaenia</taxon>
        <taxon>Lacertidae</taxon>
        <taxon>Podarcis</taxon>
    </lineage>
</organism>
<evidence type="ECO:0000256" key="2">
    <source>
        <dbReference type="SAM" id="SignalP"/>
    </source>
</evidence>
<dbReference type="EMBL" id="OX395129">
    <property type="protein sequence ID" value="CAI5773257.1"/>
    <property type="molecule type" value="Genomic_DNA"/>
</dbReference>
<gene>
    <name evidence="3" type="ORF">PODLI_1B006110</name>
</gene>
<keyword evidence="4" id="KW-1185">Reference proteome</keyword>
<accession>A0AA35P6A2</accession>
<evidence type="ECO:0000313" key="3">
    <source>
        <dbReference type="EMBL" id="CAI5773257.1"/>
    </source>
</evidence>
<feature type="signal peptide" evidence="2">
    <location>
        <begin position="1"/>
        <end position="27"/>
    </location>
</feature>
<keyword evidence="2" id="KW-0732">Signal</keyword>
<evidence type="ECO:0000256" key="1">
    <source>
        <dbReference type="SAM" id="MobiDB-lite"/>
    </source>
</evidence>
<dbReference type="Proteomes" id="UP001178461">
    <property type="component" value="Chromosome 4"/>
</dbReference>
<feature type="chain" id="PRO_5041285130" evidence="2">
    <location>
        <begin position="28"/>
        <end position="134"/>
    </location>
</feature>
<feature type="region of interest" description="Disordered" evidence="1">
    <location>
        <begin position="76"/>
        <end position="95"/>
    </location>
</feature>
<evidence type="ECO:0000313" key="4">
    <source>
        <dbReference type="Proteomes" id="UP001178461"/>
    </source>
</evidence>
<sequence length="134" mass="14509">MLQAGDVIVFVANSLAGLLPLATLVPAEELGIQTALGDEEKLRKPWVPQAEALCSINPLQERTRLISRTTRNERWPLAFPPTASDLPSSLRSHGTVHTRALPQLHDCTDHGSPHVASGEVIPRLKDSLLPLGSE</sequence>
<reference evidence="3" key="1">
    <citation type="submission" date="2022-12" db="EMBL/GenBank/DDBJ databases">
        <authorList>
            <person name="Alioto T."/>
            <person name="Alioto T."/>
            <person name="Gomez Garrido J."/>
        </authorList>
    </citation>
    <scope>NUCLEOTIDE SEQUENCE</scope>
</reference>
<protein>
    <submittedName>
        <fullName evidence="3">Uncharacterized protein</fullName>
    </submittedName>
</protein>